<dbReference type="GO" id="GO:0005737">
    <property type="term" value="C:cytoplasm"/>
    <property type="evidence" value="ECO:0007669"/>
    <property type="project" value="UniProtKB-ARBA"/>
</dbReference>
<dbReference type="GO" id="GO:0004177">
    <property type="term" value="F:aminopeptidase activity"/>
    <property type="evidence" value="ECO:0007669"/>
    <property type="project" value="UniProtKB-UniRule"/>
</dbReference>
<keyword evidence="7 10" id="KW-0378">Hydrolase</keyword>
<dbReference type="SUPFAM" id="SSF53187">
    <property type="entry name" value="Zn-dependent exopeptidases"/>
    <property type="match status" value="1"/>
</dbReference>
<evidence type="ECO:0000256" key="11">
    <source>
        <dbReference type="RuleBase" id="RU004386"/>
    </source>
</evidence>
<keyword evidence="9 10" id="KW-0482">Metalloprotease</keyword>
<evidence type="ECO:0000256" key="3">
    <source>
        <dbReference type="ARBA" id="ARBA00014897"/>
    </source>
</evidence>
<dbReference type="InterPro" id="IPR001948">
    <property type="entry name" value="Peptidase_M18"/>
</dbReference>
<dbReference type="Gene3D" id="3.40.630.10">
    <property type="entry name" value="Zn peptidases"/>
    <property type="match status" value="1"/>
</dbReference>
<dbReference type="Pfam" id="PF02127">
    <property type="entry name" value="Peptidase_M18"/>
    <property type="match status" value="1"/>
</dbReference>
<dbReference type="HAMAP" id="MF_00467">
    <property type="entry name" value="Aminopeptidase_M18_2"/>
    <property type="match status" value="1"/>
</dbReference>
<dbReference type="Gene3D" id="2.30.250.10">
    <property type="entry name" value="Aminopeptidase i, Domain 2"/>
    <property type="match status" value="1"/>
</dbReference>
<dbReference type="InterPro" id="IPR023358">
    <property type="entry name" value="Peptidase_M18_dom2"/>
</dbReference>
<dbReference type="PRINTS" id="PR00932">
    <property type="entry name" value="AMINO1PTASE"/>
</dbReference>
<reference evidence="13 14" key="1">
    <citation type="submission" date="2019-12" db="EMBL/GenBank/DDBJ databases">
        <title>Genome sequenceing of Clostridium bovifaecis.</title>
        <authorList>
            <person name="Yao Y."/>
        </authorList>
    </citation>
    <scope>NUCLEOTIDE SEQUENCE [LARGE SCALE GENOMIC DNA]</scope>
    <source>
        <strain evidence="13 14">BXX</strain>
    </source>
</reference>
<dbReference type="Proteomes" id="UP000422764">
    <property type="component" value="Chromosome"/>
</dbReference>
<keyword evidence="4 10" id="KW-0031">Aminopeptidase</keyword>
<dbReference type="EC" id="3.4.11.-" evidence="10"/>
<dbReference type="SUPFAM" id="SSF101821">
    <property type="entry name" value="Aminopeptidase/glucanase lid domain"/>
    <property type="match status" value="1"/>
</dbReference>
<evidence type="ECO:0000256" key="10">
    <source>
        <dbReference type="HAMAP-Rule" id="MF_00467"/>
    </source>
</evidence>
<evidence type="ECO:0000256" key="5">
    <source>
        <dbReference type="ARBA" id="ARBA00022670"/>
    </source>
</evidence>
<evidence type="ECO:0000256" key="1">
    <source>
        <dbReference type="ARBA" id="ARBA00001947"/>
    </source>
</evidence>
<comment type="similarity">
    <text evidence="2 10 11">Belongs to the peptidase M18 family.</text>
</comment>
<dbReference type="GO" id="GO:0008237">
    <property type="term" value="F:metallopeptidase activity"/>
    <property type="evidence" value="ECO:0007669"/>
    <property type="project" value="UniProtKB-UniRule"/>
</dbReference>
<dbReference type="CDD" id="cd05658">
    <property type="entry name" value="M18_DAP"/>
    <property type="match status" value="1"/>
</dbReference>
<keyword evidence="6 10" id="KW-0479">Metal-binding</keyword>
<keyword evidence="5 10" id="KW-0645">Protease</keyword>
<comment type="cofactor">
    <cofactor evidence="1 10 12">
        <name>Zn(2+)</name>
        <dbReference type="ChEBI" id="CHEBI:29105"/>
    </cofactor>
</comment>
<dbReference type="AlphaFoldDB" id="A0A6I6EYX1"/>
<evidence type="ECO:0000256" key="6">
    <source>
        <dbReference type="ARBA" id="ARBA00022723"/>
    </source>
</evidence>
<evidence type="ECO:0000313" key="14">
    <source>
        <dbReference type="Proteomes" id="UP000422764"/>
    </source>
</evidence>
<accession>A0A6I6EYX1</accession>
<sequence>MTRELEFAQELIDFIYESPTAFHAVENVKNTLKESGFKELREEERWKLEKGKKYFMIKNHSALIAFTVGKEKIQESGFKIIGAHTDSPSFRIKPNPEMTSENSYIKLNTEVYGGPILNTWLDRPLSIAGRVILKSNNILHPEVRFVNIKKPIMIIPNLAIHMNRKVNEGIELNKQVDTLPILGLINESFEKDNYLMKIIAEELKVNYENILDFDLFLYEYDKGNIIGINDEFISSSRLDDLEAVHGGVQALINAGASKATNVLVCFDNEEVGSATKQGADSEMLSNILERVVLALDGDREDFFRALSKSFIISADAAHAVHPNKGEKSDPTNKPLINKGPAIKIAASQSYTSDSDSTSIFAALCEKAEVPVQKFVNRSDERGGSTIGPISSTHINIRSVDIGIPMLAMHSIRELCGVMDHYYVSKAFEEFFKL</sequence>
<evidence type="ECO:0000313" key="13">
    <source>
        <dbReference type="EMBL" id="QGU96136.1"/>
    </source>
</evidence>
<dbReference type="NCBIfam" id="NF002759">
    <property type="entry name" value="PRK02813.1"/>
    <property type="match status" value="1"/>
</dbReference>
<organism evidence="13 14">
    <name type="scientific">Clostridium bovifaecis</name>
    <dbReference type="NCBI Taxonomy" id="2184719"/>
    <lineage>
        <taxon>Bacteria</taxon>
        <taxon>Bacillati</taxon>
        <taxon>Bacillota</taxon>
        <taxon>Clostridia</taxon>
        <taxon>Eubacteriales</taxon>
        <taxon>Clostridiaceae</taxon>
        <taxon>Clostridium</taxon>
    </lineage>
</organism>
<protein>
    <recommendedName>
        <fullName evidence="3 10">Probable M18 family aminopeptidase 2</fullName>
        <ecNumber evidence="10">3.4.11.-</ecNumber>
    </recommendedName>
</protein>
<dbReference type="PANTHER" id="PTHR28570">
    <property type="entry name" value="ASPARTYL AMINOPEPTIDASE"/>
    <property type="match status" value="1"/>
</dbReference>
<proteinExistence type="inferred from homology"/>
<feature type="binding site" evidence="10">
    <location>
        <position position="161"/>
    </location>
    <ligand>
        <name>Zn(2+)</name>
        <dbReference type="ChEBI" id="CHEBI:29105"/>
    </ligand>
</feature>
<dbReference type="GO" id="GO:0006508">
    <property type="term" value="P:proteolysis"/>
    <property type="evidence" value="ECO:0007669"/>
    <property type="project" value="UniProtKB-UniRule"/>
</dbReference>
<feature type="binding site" evidence="10">
    <location>
        <position position="84"/>
    </location>
    <ligand>
        <name>Zn(2+)</name>
        <dbReference type="ChEBI" id="CHEBI:29105"/>
    </ligand>
</feature>
<keyword evidence="8 10" id="KW-0862">Zinc</keyword>
<evidence type="ECO:0000256" key="12">
    <source>
        <dbReference type="RuleBase" id="RU004387"/>
    </source>
</evidence>
<dbReference type="EMBL" id="CP046522">
    <property type="protein sequence ID" value="QGU96136.1"/>
    <property type="molecule type" value="Genomic_DNA"/>
</dbReference>
<dbReference type="PANTHER" id="PTHR28570:SF3">
    <property type="entry name" value="ASPARTYL AMINOPEPTIDASE"/>
    <property type="match status" value="1"/>
</dbReference>
<feature type="binding site" evidence="10">
    <location>
        <position position="409"/>
    </location>
    <ligand>
        <name>Zn(2+)</name>
        <dbReference type="ChEBI" id="CHEBI:29105"/>
    </ligand>
</feature>
<keyword evidence="14" id="KW-1185">Reference proteome</keyword>
<name>A0A6I6EYX1_9CLOT</name>
<evidence type="ECO:0000256" key="7">
    <source>
        <dbReference type="ARBA" id="ARBA00022801"/>
    </source>
</evidence>
<dbReference type="FunFam" id="2.30.250.10:FF:000003">
    <property type="entry name" value="Probable M18 family aminopeptidase 2"/>
    <property type="match status" value="1"/>
</dbReference>
<evidence type="ECO:0000256" key="9">
    <source>
        <dbReference type="ARBA" id="ARBA00023049"/>
    </source>
</evidence>
<evidence type="ECO:0000256" key="2">
    <source>
        <dbReference type="ARBA" id="ARBA00008290"/>
    </source>
</evidence>
<evidence type="ECO:0000256" key="4">
    <source>
        <dbReference type="ARBA" id="ARBA00022438"/>
    </source>
</evidence>
<dbReference type="GO" id="GO:0008270">
    <property type="term" value="F:zinc ion binding"/>
    <property type="evidence" value="ECO:0007669"/>
    <property type="project" value="UniProtKB-UniRule"/>
</dbReference>
<dbReference type="InterPro" id="IPR022984">
    <property type="entry name" value="M18_aminopeptidase_2"/>
</dbReference>
<evidence type="ECO:0000256" key="8">
    <source>
        <dbReference type="ARBA" id="ARBA00022833"/>
    </source>
</evidence>
<gene>
    <name evidence="10" type="primary">apeB</name>
    <name evidence="13" type="ORF">GOM49_14460</name>
</gene>